<dbReference type="EMBL" id="BJVI01000062">
    <property type="protein sequence ID" value="GEL20231.1"/>
    <property type="molecule type" value="Genomic_DNA"/>
</dbReference>
<keyword evidence="2" id="KW-1185">Reference proteome</keyword>
<evidence type="ECO:0000313" key="1">
    <source>
        <dbReference type="EMBL" id="GEL20231.1"/>
    </source>
</evidence>
<proteinExistence type="predicted"/>
<accession>A0A511D616</accession>
<organism evidence="1 2">
    <name type="scientific">Pseudonocardia asaccharolytica DSM 44247 = NBRC 16224</name>
    <dbReference type="NCBI Taxonomy" id="1123024"/>
    <lineage>
        <taxon>Bacteria</taxon>
        <taxon>Bacillati</taxon>
        <taxon>Actinomycetota</taxon>
        <taxon>Actinomycetes</taxon>
        <taxon>Pseudonocardiales</taxon>
        <taxon>Pseudonocardiaceae</taxon>
        <taxon>Pseudonocardia</taxon>
    </lineage>
</organism>
<reference evidence="1 2" key="1">
    <citation type="submission" date="2019-07" db="EMBL/GenBank/DDBJ databases">
        <title>Whole genome shotgun sequence of Pseudonocardia asaccharolytica NBRC 16224.</title>
        <authorList>
            <person name="Hosoyama A."/>
            <person name="Uohara A."/>
            <person name="Ohji S."/>
            <person name="Ichikawa N."/>
        </authorList>
    </citation>
    <scope>NUCLEOTIDE SEQUENCE [LARGE SCALE GENOMIC DNA]</scope>
    <source>
        <strain evidence="1 2">NBRC 16224</strain>
    </source>
</reference>
<comment type="caution">
    <text evidence="1">The sequence shown here is derived from an EMBL/GenBank/DDBJ whole genome shotgun (WGS) entry which is preliminary data.</text>
</comment>
<sequence>MLPLALYAVAFLLAAAAVAVLGTETRDRSLPDFLPAGPAGASGA</sequence>
<dbReference type="Proteomes" id="UP000321328">
    <property type="component" value="Unassembled WGS sequence"/>
</dbReference>
<dbReference type="RefSeq" id="WP_261763872.1">
    <property type="nucleotide sequence ID" value="NZ_AUII01000010.1"/>
</dbReference>
<protein>
    <submittedName>
        <fullName evidence="1">Uncharacterized protein</fullName>
    </submittedName>
</protein>
<name>A0A511D616_9PSEU</name>
<dbReference type="AlphaFoldDB" id="A0A511D616"/>
<gene>
    <name evidence="1" type="ORF">PA7_40680</name>
</gene>
<evidence type="ECO:0000313" key="2">
    <source>
        <dbReference type="Proteomes" id="UP000321328"/>
    </source>
</evidence>